<evidence type="ECO:0000259" key="7">
    <source>
        <dbReference type="Pfam" id="PF15920"/>
    </source>
</evidence>
<dbReference type="Pfam" id="PF15920">
    <property type="entry name" value="WHAMM-JMY_N"/>
    <property type="match status" value="1"/>
</dbReference>
<dbReference type="GO" id="GO:0071933">
    <property type="term" value="F:Arp2/3 complex binding"/>
    <property type="evidence" value="ECO:0007669"/>
    <property type="project" value="TreeGrafter"/>
</dbReference>
<dbReference type="GO" id="GO:0034314">
    <property type="term" value="P:Arp2/3 complex-mediated actin nucleation"/>
    <property type="evidence" value="ECO:0007669"/>
    <property type="project" value="TreeGrafter"/>
</dbReference>
<dbReference type="GO" id="GO:0012505">
    <property type="term" value="C:endomembrane system"/>
    <property type="evidence" value="ECO:0007669"/>
    <property type="project" value="UniProtKB-SubCell"/>
</dbReference>
<evidence type="ECO:0000313" key="8">
    <source>
        <dbReference type="EMBL" id="KAH7961585.1"/>
    </source>
</evidence>
<protein>
    <submittedName>
        <fullName evidence="8">Uncharacterized protein</fullName>
    </submittedName>
</protein>
<name>A0A9D4Q0A5_RHISA</name>
<reference evidence="8" key="2">
    <citation type="submission" date="2021-09" db="EMBL/GenBank/DDBJ databases">
        <authorList>
            <person name="Jia N."/>
            <person name="Wang J."/>
            <person name="Shi W."/>
            <person name="Du L."/>
            <person name="Sun Y."/>
            <person name="Zhan W."/>
            <person name="Jiang J."/>
            <person name="Wang Q."/>
            <person name="Zhang B."/>
            <person name="Ji P."/>
            <person name="Sakyi L.B."/>
            <person name="Cui X."/>
            <person name="Yuan T."/>
            <person name="Jiang B."/>
            <person name="Yang W."/>
            <person name="Lam T.T.-Y."/>
            <person name="Chang Q."/>
            <person name="Ding S."/>
            <person name="Wang X."/>
            <person name="Zhu J."/>
            <person name="Ruan X."/>
            <person name="Zhao L."/>
            <person name="Wei J."/>
            <person name="Que T."/>
            <person name="Du C."/>
            <person name="Cheng J."/>
            <person name="Dai P."/>
            <person name="Han X."/>
            <person name="Huang E."/>
            <person name="Gao Y."/>
            <person name="Liu J."/>
            <person name="Shao H."/>
            <person name="Ye R."/>
            <person name="Li L."/>
            <person name="Wei W."/>
            <person name="Wang X."/>
            <person name="Wang C."/>
            <person name="Huo Q."/>
            <person name="Li W."/>
            <person name="Guo W."/>
            <person name="Chen H."/>
            <person name="Chen S."/>
            <person name="Zhou L."/>
            <person name="Zhou L."/>
            <person name="Ni X."/>
            <person name="Tian J."/>
            <person name="Zhou Y."/>
            <person name="Sheng Y."/>
            <person name="Liu T."/>
            <person name="Pan Y."/>
            <person name="Xia L."/>
            <person name="Li J."/>
            <person name="Zhao F."/>
            <person name="Cao W."/>
        </authorList>
    </citation>
    <scope>NUCLEOTIDE SEQUENCE</scope>
    <source>
        <strain evidence="8">Rsan-2018</strain>
        <tissue evidence="8">Larvae</tissue>
    </source>
</reference>
<comment type="subcellular location">
    <subcellularLocation>
        <location evidence="2">Cytoplasm</location>
    </subcellularLocation>
    <subcellularLocation>
        <location evidence="1">Endomembrane system</location>
    </subcellularLocation>
</comment>
<proteinExistence type="predicted"/>
<keyword evidence="4" id="KW-0175">Coiled coil</keyword>
<keyword evidence="5" id="KW-0009">Actin-binding</keyword>
<organism evidence="8 9">
    <name type="scientific">Rhipicephalus sanguineus</name>
    <name type="common">Brown dog tick</name>
    <name type="synonym">Ixodes sanguineus</name>
    <dbReference type="NCBI Taxonomy" id="34632"/>
    <lineage>
        <taxon>Eukaryota</taxon>
        <taxon>Metazoa</taxon>
        <taxon>Ecdysozoa</taxon>
        <taxon>Arthropoda</taxon>
        <taxon>Chelicerata</taxon>
        <taxon>Arachnida</taxon>
        <taxon>Acari</taxon>
        <taxon>Parasitiformes</taxon>
        <taxon>Ixodida</taxon>
        <taxon>Ixodoidea</taxon>
        <taxon>Ixodidae</taxon>
        <taxon>Rhipicephalinae</taxon>
        <taxon>Rhipicephalus</taxon>
        <taxon>Rhipicephalus</taxon>
    </lineage>
</organism>
<dbReference type="InterPro" id="IPR031808">
    <property type="entry name" value="JMY/WHAMM_N"/>
</dbReference>
<dbReference type="AlphaFoldDB" id="A0A9D4Q0A5"/>
<dbReference type="InterPro" id="IPR031738">
    <property type="entry name" value="JMY/WHAMM"/>
</dbReference>
<evidence type="ECO:0000256" key="1">
    <source>
        <dbReference type="ARBA" id="ARBA00004308"/>
    </source>
</evidence>
<comment type="caution">
    <text evidence="8">The sequence shown here is derived from an EMBL/GenBank/DDBJ whole genome shotgun (WGS) entry which is preliminary data.</text>
</comment>
<dbReference type="Pfam" id="PF15871">
    <property type="entry name" value="JMY"/>
    <property type="match status" value="1"/>
</dbReference>
<dbReference type="EMBL" id="JABSTV010001249">
    <property type="protein sequence ID" value="KAH7961585.1"/>
    <property type="molecule type" value="Genomic_DNA"/>
</dbReference>
<evidence type="ECO:0000256" key="5">
    <source>
        <dbReference type="ARBA" id="ARBA00023203"/>
    </source>
</evidence>
<reference evidence="8" key="1">
    <citation type="journal article" date="2020" name="Cell">
        <title>Large-Scale Comparative Analyses of Tick Genomes Elucidate Their Genetic Diversity and Vector Capacities.</title>
        <authorList>
            <consortium name="Tick Genome and Microbiome Consortium (TIGMIC)"/>
            <person name="Jia N."/>
            <person name="Wang J."/>
            <person name="Shi W."/>
            <person name="Du L."/>
            <person name="Sun Y."/>
            <person name="Zhan W."/>
            <person name="Jiang J.F."/>
            <person name="Wang Q."/>
            <person name="Zhang B."/>
            <person name="Ji P."/>
            <person name="Bell-Sakyi L."/>
            <person name="Cui X.M."/>
            <person name="Yuan T.T."/>
            <person name="Jiang B.G."/>
            <person name="Yang W.F."/>
            <person name="Lam T.T."/>
            <person name="Chang Q.C."/>
            <person name="Ding S.J."/>
            <person name="Wang X.J."/>
            <person name="Zhu J.G."/>
            <person name="Ruan X.D."/>
            <person name="Zhao L."/>
            <person name="Wei J.T."/>
            <person name="Ye R.Z."/>
            <person name="Que T.C."/>
            <person name="Du C.H."/>
            <person name="Zhou Y.H."/>
            <person name="Cheng J.X."/>
            <person name="Dai P.F."/>
            <person name="Guo W.B."/>
            <person name="Han X.H."/>
            <person name="Huang E.J."/>
            <person name="Li L.F."/>
            <person name="Wei W."/>
            <person name="Gao Y.C."/>
            <person name="Liu J.Z."/>
            <person name="Shao H.Z."/>
            <person name="Wang X."/>
            <person name="Wang C.C."/>
            <person name="Yang T.C."/>
            <person name="Huo Q.B."/>
            <person name="Li W."/>
            <person name="Chen H.Y."/>
            <person name="Chen S.E."/>
            <person name="Zhou L.G."/>
            <person name="Ni X.B."/>
            <person name="Tian J.H."/>
            <person name="Sheng Y."/>
            <person name="Liu T."/>
            <person name="Pan Y.S."/>
            <person name="Xia L.Y."/>
            <person name="Li J."/>
            <person name="Zhao F."/>
            <person name="Cao W.C."/>
        </authorList>
    </citation>
    <scope>NUCLEOTIDE SEQUENCE</scope>
    <source>
        <strain evidence="8">Rsan-2018</strain>
    </source>
</reference>
<evidence type="ECO:0000256" key="4">
    <source>
        <dbReference type="ARBA" id="ARBA00023054"/>
    </source>
</evidence>
<keyword evidence="3" id="KW-0963">Cytoplasm</keyword>
<sequence>MEERQDSLDGWVAIRENLFEPSASLQSATPEGERHACDRDTCAARAALLSSDALHDIHKQLVLMCPALENSFPLTDSQTKGSWNFLRFFSKKNGVCERLDSSVEGKVCRELEYYFKQALDATGKRLLFSLLFGEEDYLTDYEEDIQELRLRGLERTLERAYDELNEILSLRSLSETMLNLSTVYALEDQVVLGPFLELREVAAERSRALRLRADDGRLGPRVRAEATKELEEWDARAQSAN</sequence>
<dbReference type="VEuPathDB" id="VectorBase:RSAN_049714"/>
<evidence type="ECO:0000259" key="6">
    <source>
        <dbReference type="Pfam" id="PF15871"/>
    </source>
</evidence>
<dbReference type="GO" id="GO:0003779">
    <property type="term" value="F:actin binding"/>
    <property type="evidence" value="ECO:0007669"/>
    <property type="project" value="UniProtKB-KW"/>
</dbReference>
<feature type="domain" description="JMY/WHAMM N-terminal" evidence="7">
    <location>
        <begin position="40"/>
        <end position="136"/>
    </location>
</feature>
<accession>A0A9D4Q0A5</accession>
<evidence type="ECO:0000256" key="3">
    <source>
        <dbReference type="ARBA" id="ARBA00022490"/>
    </source>
</evidence>
<feature type="domain" description="JMY/WHAMM middle" evidence="6">
    <location>
        <begin position="143"/>
        <end position="241"/>
    </location>
</feature>
<dbReference type="PANTHER" id="PTHR23330:SF10">
    <property type="entry name" value="WH2 DOMAIN-CONTAINING PROTEIN"/>
    <property type="match status" value="1"/>
</dbReference>
<dbReference type="PANTHER" id="PTHR23330">
    <property type="entry name" value="P300 TRANSCRIPTIONAL COFACTOR JMY-RELATED"/>
    <property type="match status" value="1"/>
</dbReference>
<keyword evidence="9" id="KW-1185">Reference proteome</keyword>
<evidence type="ECO:0000256" key="2">
    <source>
        <dbReference type="ARBA" id="ARBA00004496"/>
    </source>
</evidence>
<dbReference type="GO" id="GO:0005737">
    <property type="term" value="C:cytoplasm"/>
    <property type="evidence" value="ECO:0007669"/>
    <property type="project" value="UniProtKB-SubCell"/>
</dbReference>
<gene>
    <name evidence="8" type="ORF">HPB52_010702</name>
</gene>
<dbReference type="Proteomes" id="UP000821837">
    <property type="component" value="Chromosome 3"/>
</dbReference>
<evidence type="ECO:0000313" key="9">
    <source>
        <dbReference type="Proteomes" id="UP000821837"/>
    </source>
</evidence>